<evidence type="ECO:0000313" key="1">
    <source>
        <dbReference type="EMBL" id="RST98484.1"/>
    </source>
</evidence>
<evidence type="ECO:0000313" key="2">
    <source>
        <dbReference type="Proteomes" id="UP000288197"/>
    </source>
</evidence>
<proteinExistence type="predicted"/>
<dbReference type="Proteomes" id="UP000288197">
    <property type="component" value="Unassembled WGS sequence"/>
</dbReference>
<dbReference type="OrthoDB" id="2165293at2"/>
<protein>
    <submittedName>
        <fullName evidence="1">Uncharacterized protein</fullName>
    </submittedName>
</protein>
<keyword evidence="2" id="KW-1185">Reference proteome</keyword>
<dbReference type="InterPro" id="IPR021380">
    <property type="entry name" value="DUF3013"/>
</dbReference>
<dbReference type="AlphaFoldDB" id="A0A369AJQ1"/>
<name>A0A369AJQ1_9ENTE</name>
<dbReference type="Gene3D" id="3.40.50.11250">
    <property type="entry name" value="Protein of unknown function DUF3013"/>
    <property type="match status" value="1"/>
</dbReference>
<gene>
    <name evidence="1" type="ORF">CBF32_12925</name>
</gene>
<comment type="caution">
    <text evidence="1">The sequence shown here is derived from an EMBL/GenBank/DDBJ whole genome shotgun (WGS) entry which is preliminary data.</text>
</comment>
<dbReference type="EMBL" id="NGJX01000021">
    <property type="protein sequence ID" value="RST98484.1"/>
    <property type="molecule type" value="Genomic_DNA"/>
</dbReference>
<organism evidence="1 2">
    <name type="scientific">Vagococcus fluvialis</name>
    <dbReference type="NCBI Taxonomy" id="2738"/>
    <lineage>
        <taxon>Bacteria</taxon>
        <taxon>Bacillati</taxon>
        <taxon>Bacillota</taxon>
        <taxon>Bacilli</taxon>
        <taxon>Lactobacillales</taxon>
        <taxon>Enterococcaceae</taxon>
        <taxon>Vagococcus</taxon>
    </lineage>
</organism>
<reference evidence="1 2" key="1">
    <citation type="submission" date="2017-05" db="EMBL/GenBank/DDBJ databases">
        <title>Vagococcus spp. assemblies.</title>
        <authorList>
            <person name="Gulvik C.A."/>
        </authorList>
    </citation>
    <scope>NUCLEOTIDE SEQUENCE [LARGE SCALE GENOMIC DNA]</scope>
    <source>
        <strain evidence="1 2">NCFB 2497</strain>
    </source>
</reference>
<dbReference type="Pfam" id="PF11217">
    <property type="entry name" value="DUF3013"/>
    <property type="match status" value="1"/>
</dbReference>
<sequence>MKKENILEVLEKELEKHITEADFAIDWNPKKHQFEVLVALFAENKDQESIEDEEGIVSEEEMIEFEDVILFYANEADVIPEDEYLTAIKFDRKKGLSKEWLRTFAIYLNEVLIEGQSDLLDFLEDETIEVFELNWNDTEFEKRLSEIKNHQFVPYPKY</sequence>
<accession>A0A369AJQ1</accession>